<name>A0A060S4Q3_PYCCI</name>
<dbReference type="AlphaFoldDB" id="A0A060S4Q3"/>
<evidence type="ECO:0000313" key="3">
    <source>
        <dbReference type="Proteomes" id="UP000029665"/>
    </source>
</evidence>
<dbReference type="EMBL" id="CCBP010000043">
    <property type="protein sequence ID" value="CDO69427.1"/>
    <property type="molecule type" value="Genomic_DNA"/>
</dbReference>
<proteinExistence type="predicted"/>
<evidence type="ECO:0000256" key="1">
    <source>
        <dbReference type="SAM" id="Phobius"/>
    </source>
</evidence>
<dbReference type="OrthoDB" id="2754126at2759"/>
<organism evidence="2 3">
    <name type="scientific">Pycnoporus cinnabarinus</name>
    <name type="common">Cinnabar-red polypore</name>
    <name type="synonym">Trametes cinnabarina</name>
    <dbReference type="NCBI Taxonomy" id="5643"/>
    <lineage>
        <taxon>Eukaryota</taxon>
        <taxon>Fungi</taxon>
        <taxon>Dikarya</taxon>
        <taxon>Basidiomycota</taxon>
        <taxon>Agaricomycotina</taxon>
        <taxon>Agaricomycetes</taxon>
        <taxon>Polyporales</taxon>
        <taxon>Polyporaceae</taxon>
        <taxon>Trametes</taxon>
    </lineage>
</organism>
<dbReference type="Proteomes" id="UP000029665">
    <property type="component" value="Unassembled WGS sequence"/>
</dbReference>
<comment type="caution">
    <text evidence="2">The sequence shown here is derived from an EMBL/GenBank/DDBJ whole genome shotgun (WGS) entry which is preliminary data.</text>
</comment>
<accession>A0A060S4Q3</accession>
<keyword evidence="1" id="KW-0472">Membrane</keyword>
<keyword evidence="1" id="KW-1133">Transmembrane helix</keyword>
<evidence type="ECO:0000313" key="2">
    <source>
        <dbReference type="EMBL" id="CDO69427.1"/>
    </source>
</evidence>
<sequence>MSDLGFNVWGSITGVIGLVTGLPALACWLYSQMPTYNMRILDQLLAETEVVFDSAIKGGLLHGGNGLHRFNLKIWEFAWTISEEKYTPFVPGGRNYAI</sequence>
<gene>
    <name evidence="2" type="ORF">BN946_scf184791.g22</name>
</gene>
<keyword evidence="3" id="KW-1185">Reference proteome</keyword>
<protein>
    <submittedName>
        <fullName evidence="2">Uncharacterized protein</fullName>
    </submittedName>
</protein>
<feature type="transmembrane region" description="Helical" evidence="1">
    <location>
        <begin position="6"/>
        <end position="30"/>
    </location>
</feature>
<dbReference type="HOGENOM" id="CLU_2334684_0_0_1"/>
<keyword evidence="1" id="KW-0812">Transmembrane</keyword>
<reference evidence="2" key="1">
    <citation type="submission" date="2014-01" db="EMBL/GenBank/DDBJ databases">
        <title>The genome of the white-rot fungus Pycnoporus cinnabarinus: a basidiomycete model with a versatile arsenal for lignocellulosic biomass breakdown.</title>
        <authorList>
            <person name="Levasseur A."/>
            <person name="Lomascolo A."/>
            <person name="Ruiz-Duenas F.J."/>
            <person name="Uzan E."/>
            <person name="Piumi F."/>
            <person name="Kues U."/>
            <person name="Ram A.F.J."/>
            <person name="Murat C."/>
            <person name="Haon M."/>
            <person name="Benoit I."/>
            <person name="Arfi Y."/>
            <person name="Chevret D."/>
            <person name="Drula E."/>
            <person name="Kwon M.J."/>
            <person name="Gouret P."/>
            <person name="Lesage-Meessen L."/>
            <person name="Lombard V."/>
            <person name="Mariette J."/>
            <person name="Noirot C."/>
            <person name="Park J."/>
            <person name="Patyshakuliyeva A."/>
            <person name="Wieneger R.A.B."/>
            <person name="Wosten H.A.B."/>
            <person name="Martin F."/>
            <person name="Coutinho P.M."/>
            <person name="de Vries R."/>
            <person name="Martinez A.T."/>
            <person name="Klopp C."/>
            <person name="Pontarotti P."/>
            <person name="Henrissat B."/>
            <person name="Record E."/>
        </authorList>
    </citation>
    <scope>NUCLEOTIDE SEQUENCE [LARGE SCALE GENOMIC DNA]</scope>
    <source>
        <strain evidence="2">BRFM137</strain>
    </source>
</reference>